<proteinExistence type="inferred from homology"/>
<comment type="catalytic activity">
    <reaction evidence="16">
        <text>a 3-O-[N-acetyl-alpha-D-galactosaminyl]-L-threonyl-[protein] + CMP-N-acetyl-beta-neuraminate = a 3-O-[N-acetyl-alpha-neuraminosyl-(2-&gt;6)-N-acetyl-alpha-D-galactosaminyl]-L-threonyl-[protein] + CMP + H(+)</text>
        <dbReference type="Rhea" id="RHEA:81643"/>
        <dbReference type="Rhea" id="RHEA-COMP:11689"/>
        <dbReference type="Rhea" id="RHEA-COMP:19720"/>
        <dbReference type="ChEBI" id="CHEBI:15378"/>
        <dbReference type="ChEBI" id="CHEBI:57812"/>
        <dbReference type="ChEBI" id="CHEBI:60377"/>
        <dbReference type="ChEBI" id="CHEBI:87075"/>
        <dbReference type="ChEBI" id="CHEBI:231970"/>
    </reaction>
    <physiologicalReaction direction="left-to-right" evidence="16">
        <dbReference type="Rhea" id="RHEA:81644"/>
    </physiologicalReaction>
</comment>
<organism evidence="19 20">
    <name type="scientific">Microcaecilia unicolor</name>
    <dbReference type="NCBI Taxonomy" id="1415580"/>
    <lineage>
        <taxon>Eukaryota</taxon>
        <taxon>Metazoa</taxon>
        <taxon>Chordata</taxon>
        <taxon>Craniata</taxon>
        <taxon>Vertebrata</taxon>
        <taxon>Euteleostomi</taxon>
        <taxon>Amphibia</taxon>
        <taxon>Gymnophiona</taxon>
        <taxon>Siphonopidae</taxon>
        <taxon>Microcaecilia</taxon>
    </lineage>
</organism>
<keyword evidence="8 18" id="KW-1133">Transmembrane helix</keyword>
<dbReference type="PANTHER" id="PTHR45941">
    <property type="entry name" value="ALPHA-N-ACETYLGALACTOSAMINIDE ALPHA-2,6-SIALYLTRANSFERASE 2-LIKE-RELATED"/>
    <property type="match status" value="1"/>
</dbReference>
<comment type="similarity">
    <text evidence="3">Belongs to the glycosyltransferase 29 family.</text>
</comment>
<dbReference type="KEGG" id="muo:115473537"/>
<dbReference type="Pfam" id="PF00777">
    <property type="entry name" value="Glyco_transf_29"/>
    <property type="match status" value="1"/>
</dbReference>
<sequence length="479" mass="55776">MALCFRVRTQKLKWGALTVSCTAMLLFLFWSLELSLTDQPRAGLSPRQTFFHWNFAASHKMSNRFQFFVTESINKLKIPHHEHKVDREQKKTLEARNGKAAVGVHPVPRLEPQPTTTHRRLTTADMTIRFLDQGDEYGEDITYLKLTCPDSIRERIARTELQSSFLSMIPVLQWKKHATQEEYKRLRKYKGAQGWKEVDWHILNETLNLLNSSANGYLFDDWQQRRSADSSCIRCAVVGNGGILNGSKVGAEIDQHDYVFRVNAAILKGFEEDVGNRTSFYGFSSNTMLNSLIAYFSDGFVELPKSMETRYIFVPDHEQDYLLLRAALTHTVVKKLYRPSRLFGQNLRTEKFKILHPDFMRYLRNRFLWDPILNTEDRDIYRVSTGAAMLLAAIHTCDQVSAYGFITPDYDKYSDHYYDKTFKELFFYENHNFKLEMQLWQKLHHNGIIKLYSGRNHTSAQLPMTRNQTGAEPSQPNHS</sequence>
<dbReference type="GO" id="GO:0000139">
    <property type="term" value="C:Golgi membrane"/>
    <property type="evidence" value="ECO:0007669"/>
    <property type="project" value="UniProtKB-SubCell"/>
</dbReference>
<dbReference type="InParanoid" id="A0A6P7YMP6"/>
<keyword evidence="11" id="KW-1015">Disulfide bond</keyword>
<protein>
    <recommendedName>
        <fullName evidence="14">alpha-N-acetylgalactosaminide alpha-2,6-sialyltransferase</fullName>
        <ecNumber evidence="14">2.4.3.3</ecNumber>
    </recommendedName>
</protein>
<dbReference type="InterPro" id="IPR038578">
    <property type="entry name" value="GT29-like_sf"/>
</dbReference>
<dbReference type="GO" id="GO:0001665">
    <property type="term" value="F:alpha-N-acetylgalactosaminide alpha-2,6-sialyltransferase activity"/>
    <property type="evidence" value="ECO:0007669"/>
    <property type="project" value="UniProtKB-EC"/>
</dbReference>
<evidence type="ECO:0000256" key="9">
    <source>
        <dbReference type="ARBA" id="ARBA00023034"/>
    </source>
</evidence>
<name>A0A6P7YMP6_9AMPH</name>
<comment type="subcellular location">
    <subcellularLocation>
        <location evidence="1">Golgi apparatus membrane</location>
        <topology evidence="1">Single-pass type II membrane protein</topology>
    </subcellularLocation>
</comment>
<evidence type="ECO:0000313" key="20">
    <source>
        <dbReference type="RefSeq" id="XP_030064445.1"/>
    </source>
</evidence>
<feature type="region of interest" description="Disordered" evidence="17">
    <location>
        <begin position="460"/>
        <end position="479"/>
    </location>
</feature>
<evidence type="ECO:0000256" key="2">
    <source>
        <dbReference type="ARBA" id="ARBA00004922"/>
    </source>
</evidence>
<dbReference type="GeneID" id="115473537"/>
<evidence type="ECO:0000256" key="10">
    <source>
        <dbReference type="ARBA" id="ARBA00023136"/>
    </source>
</evidence>
<gene>
    <name evidence="20" type="primary">LOC115473537</name>
</gene>
<evidence type="ECO:0000313" key="19">
    <source>
        <dbReference type="Proteomes" id="UP000515156"/>
    </source>
</evidence>
<evidence type="ECO:0000256" key="15">
    <source>
        <dbReference type="ARBA" id="ARBA00050664"/>
    </source>
</evidence>
<evidence type="ECO:0000256" key="1">
    <source>
        <dbReference type="ARBA" id="ARBA00004323"/>
    </source>
</evidence>
<evidence type="ECO:0000256" key="5">
    <source>
        <dbReference type="ARBA" id="ARBA00022679"/>
    </source>
</evidence>
<evidence type="ECO:0000256" key="14">
    <source>
        <dbReference type="ARBA" id="ARBA00039109"/>
    </source>
</evidence>
<evidence type="ECO:0000256" key="3">
    <source>
        <dbReference type="ARBA" id="ARBA00006003"/>
    </source>
</evidence>
<keyword evidence="10 18" id="KW-0472">Membrane</keyword>
<keyword evidence="12" id="KW-0325">Glycoprotein</keyword>
<accession>A0A6P7YMP6</accession>
<evidence type="ECO:0000256" key="12">
    <source>
        <dbReference type="ARBA" id="ARBA00023180"/>
    </source>
</evidence>
<evidence type="ECO:0000256" key="7">
    <source>
        <dbReference type="ARBA" id="ARBA00022968"/>
    </source>
</evidence>
<keyword evidence="7" id="KW-0735">Signal-anchor</keyword>
<keyword evidence="4" id="KW-0328">Glycosyltransferase</keyword>
<dbReference type="PANTHER" id="PTHR45941:SF4">
    <property type="entry name" value="ST6 N-ACETYLGALACTOSAMINIDE ALPHA-2,6-SIALYLTRANSFERASE 2"/>
    <property type="match status" value="1"/>
</dbReference>
<comment type="pathway">
    <text evidence="2">Protein modification; protein glycosylation.</text>
</comment>
<keyword evidence="6 18" id="KW-0812">Transmembrane</keyword>
<dbReference type="InterPro" id="IPR001675">
    <property type="entry name" value="Glyco_trans_29"/>
</dbReference>
<keyword evidence="19" id="KW-1185">Reference proteome</keyword>
<keyword evidence="5" id="KW-0808">Transferase</keyword>
<evidence type="ECO:0000256" key="4">
    <source>
        <dbReference type="ARBA" id="ARBA00022676"/>
    </source>
</evidence>
<dbReference type="RefSeq" id="XP_030064445.1">
    <property type="nucleotide sequence ID" value="XM_030208585.1"/>
</dbReference>
<evidence type="ECO:0000256" key="18">
    <source>
        <dbReference type="SAM" id="Phobius"/>
    </source>
</evidence>
<dbReference type="Proteomes" id="UP000515156">
    <property type="component" value="Chromosome 6"/>
</dbReference>
<dbReference type="Gene3D" id="3.90.1480.20">
    <property type="entry name" value="Glycosyl transferase family 29"/>
    <property type="match status" value="1"/>
</dbReference>
<evidence type="ECO:0000256" key="17">
    <source>
        <dbReference type="SAM" id="MobiDB-lite"/>
    </source>
</evidence>
<dbReference type="AlphaFoldDB" id="A0A6P7YMP6"/>
<feature type="transmembrane region" description="Helical" evidence="18">
    <location>
        <begin position="12"/>
        <end position="32"/>
    </location>
</feature>
<evidence type="ECO:0000256" key="6">
    <source>
        <dbReference type="ARBA" id="ARBA00022692"/>
    </source>
</evidence>
<comment type="catalytic activity">
    <reaction evidence="15">
        <text>a 3-O-[N-acetyl-alpha-neuraminyl-(2-&gt;3)-beta-D-galactosyl-(1-&gt;3)-N-acetyl-alpha-D-galactosaminyl]-L-threonyl-[protein] + CMP-N-acetyl-beta-neuraminate = a 3-O-{alpha-Neu5Ac-(2-&gt;3)-beta-D-Gal-(1-&gt;3)-[alpha-Neu5Ac-(2-&gt;6)]-alpha-D-GalNAc}-L-threonyl-[protein] + CMP + H(+)</text>
        <dbReference type="Rhea" id="RHEA:81659"/>
        <dbReference type="Rhea" id="RHEA-COMP:14417"/>
        <dbReference type="Rhea" id="RHEA-COMP:16763"/>
        <dbReference type="ChEBI" id="CHEBI:15378"/>
        <dbReference type="ChEBI" id="CHEBI:57812"/>
        <dbReference type="ChEBI" id="CHEBI:60377"/>
        <dbReference type="ChEBI" id="CHEBI:139598"/>
        <dbReference type="ChEBI" id="CHEBI:156398"/>
    </reaction>
    <physiologicalReaction direction="left-to-right" evidence="15">
        <dbReference type="Rhea" id="RHEA:81660"/>
    </physiologicalReaction>
</comment>
<evidence type="ECO:0000256" key="13">
    <source>
        <dbReference type="ARBA" id="ARBA00036348"/>
    </source>
</evidence>
<comment type="catalytic activity">
    <reaction evidence="13">
        <text>a beta-D-galactosyl-(1-&gt;3)-N-acetyl-alpha-D-galactosaminyl derivative + CMP-N-acetyl-beta-neuraminate = a beta-D-galactosyl-(1-&gt;3)-[N-acetyl-alpha-neuraminyl-(2-&gt;6)]-N-acetyl-alpha-D-galactosaminyl derivative + CMP + H(+)</text>
        <dbReference type="Rhea" id="RHEA:11136"/>
        <dbReference type="ChEBI" id="CHEBI:15378"/>
        <dbReference type="ChEBI" id="CHEBI:57812"/>
        <dbReference type="ChEBI" id="CHEBI:60377"/>
        <dbReference type="ChEBI" id="CHEBI:133470"/>
        <dbReference type="ChEBI" id="CHEBI:140764"/>
        <dbReference type="EC" id="2.4.3.3"/>
    </reaction>
    <physiologicalReaction direction="left-to-right" evidence="13">
        <dbReference type="Rhea" id="RHEA:11137"/>
    </physiologicalReaction>
</comment>
<dbReference type="OrthoDB" id="10264956at2759"/>
<dbReference type="EC" id="2.4.3.3" evidence="14"/>
<evidence type="ECO:0000256" key="11">
    <source>
        <dbReference type="ARBA" id="ARBA00023157"/>
    </source>
</evidence>
<reference evidence="20" key="1">
    <citation type="submission" date="2025-08" db="UniProtKB">
        <authorList>
            <consortium name="RefSeq"/>
        </authorList>
    </citation>
    <scope>IDENTIFICATION</scope>
</reference>
<evidence type="ECO:0000256" key="8">
    <source>
        <dbReference type="ARBA" id="ARBA00022989"/>
    </source>
</evidence>
<keyword evidence="9" id="KW-0333">Golgi apparatus</keyword>
<evidence type="ECO:0000256" key="16">
    <source>
        <dbReference type="ARBA" id="ARBA00052285"/>
    </source>
</evidence>
<dbReference type="FunFam" id="3.90.1480.20:FF:000015">
    <property type="entry name" value="Lactosylceramide alpha-2,3-sialyltransferase"/>
    <property type="match status" value="1"/>
</dbReference>